<evidence type="ECO:0000313" key="2">
    <source>
        <dbReference type="Proteomes" id="UP000531251"/>
    </source>
</evidence>
<gene>
    <name evidence="1" type="ORF">GGR89_000489</name>
</gene>
<dbReference type="EMBL" id="JAATJB010000001">
    <property type="protein sequence ID" value="NJB96197.1"/>
    <property type="molecule type" value="Genomic_DNA"/>
</dbReference>
<protein>
    <submittedName>
        <fullName evidence="1">Uncharacterized protein</fullName>
    </submittedName>
</protein>
<dbReference type="RefSeq" id="WP_241213170.1">
    <property type="nucleotide sequence ID" value="NZ_BAAADY010000001.1"/>
</dbReference>
<dbReference type="AlphaFoldDB" id="A0A7X6BC31"/>
<sequence>MRLVRWMSGLGLGALCAAGLLVAPTLQAQERDRALKAAVRPAPLALQGAGGFTPASADPKLAAVLARSGMNGAGFRFTPAESRTASARGVDVAVRASTNRAVEFASRSATAKPASVSLAPIAYNLGVAVGWRRFAVSGDVTHIDMANTQPGSRDRSEVALSYAGKRLSGRIAASEDRPLAGTPVLIGDKPSYSFDLGGSYAVSRRLDVTAGVRYKSERDRLTQFNEDTRRDSQSIYIGTAFHF</sequence>
<name>A0A7X6BC31_9SPHN</name>
<comment type="caution">
    <text evidence="1">The sequence shown here is derived from an EMBL/GenBank/DDBJ whole genome shotgun (WGS) entry which is preliminary data.</text>
</comment>
<reference evidence="1 2" key="1">
    <citation type="submission" date="2020-03" db="EMBL/GenBank/DDBJ databases">
        <title>Genomic Encyclopedia of Type Strains, Phase IV (KMG-IV): sequencing the most valuable type-strain genomes for metagenomic binning, comparative biology and taxonomic classification.</title>
        <authorList>
            <person name="Goeker M."/>
        </authorList>
    </citation>
    <scope>NUCLEOTIDE SEQUENCE [LARGE SCALE GENOMIC DNA]</scope>
    <source>
        <strain evidence="1 2">DSM 7225</strain>
    </source>
</reference>
<evidence type="ECO:0000313" key="1">
    <source>
        <dbReference type="EMBL" id="NJB96197.1"/>
    </source>
</evidence>
<proteinExistence type="predicted"/>
<dbReference type="Proteomes" id="UP000531251">
    <property type="component" value="Unassembled WGS sequence"/>
</dbReference>
<organism evidence="1 2">
    <name type="scientific">Sphingomonas trueperi</name>
    <dbReference type="NCBI Taxonomy" id="53317"/>
    <lineage>
        <taxon>Bacteria</taxon>
        <taxon>Pseudomonadati</taxon>
        <taxon>Pseudomonadota</taxon>
        <taxon>Alphaproteobacteria</taxon>
        <taxon>Sphingomonadales</taxon>
        <taxon>Sphingomonadaceae</taxon>
        <taxon>Sphingomonas</taxon>
    </lineage>
</organism>
<keyword evidence="2" id="KW-1185">Reference proteome</keyword>
<accession>A0A7X6BC31</accession>